<gene>
    <name evidence="4" type="ORF">ACMD2_20407</name>
</gene>
<feature type="region of interest" description="Disordered" evidence="1">
    <location>
        <begin position="558"/>
        <end position="580"/>
    </location>
</feature>
<evidence type="ECO:0000313" key="5">
    <source>
        <dbReference type="Proteomes" id="UP000092600"/>
    </source>
</evidence>
<feature type="domain" description="DUF3741" evidence="3">
    <location>
        <begin position="146"/>
        <end position="168"/>
    </location>
</feature>
<dbReference type="PANTHER" id="PTHR31680">
    <property type="entry name" value="LONGIFOLIA PROTEIN"/>
    <property type="match status" value="1"/>
</dbReference>
<name>A0A199W344_ANACO</name>
<comment type="caution">
    <text evidence="4">The sequence shown here is derived from an EMBL/GenBank/DDBJ whole genome shotgun (WGS) entry which is preliminary data.</text>
</comment>
<dbReference type="PANTHER" id="PTHR31680:SF12">
    <property type="entry name" value="OS11G0587300 PROTEIN"/>
    <property type="match status" value="1"/>
</dbReference>
<evidence type="ECO:0008006" key="6">
    <source>
        <dbReference type="Google" id="ProtNLM"/>
    </source>
</evidence>
<feature type="region of interest" description="Disordered" evidence="1">
    <location>
        <begin position="90"/>
        <end position="113"/>
    </location>
</feature>
<dbReference type="InterPro" id="IPR033334">
    <property type="entry name" value="LNG1/2"/>
</dbReference>
<feature type="compositionally biased region" description="Polar residues" evidence="1">
    <location>
        <begin position="433"/>
        <end position="449"/>
    </location>
</feature>
<dbReference type="Proteomes" id="UP000092600">
    <property type="component" value="Unassembled WGS sequence"/>
</dbReference>
<proteinExistence type="predicted"/>
<dbReference type="GO" id="GO:0051513">
    <property type="term" value="P:regulation of monopolar cell growth"/>
    <property type="evidence" value="ECO:0007669"/>
    <property type="project" value="InterPro"/>
</dbReference>
<feature type="region of interest" description="Disordered" evidence="1">
    <location>
        <begin position="166"/>
        <end position="215"/>
    </location>
</feature>
<reference evidence="4 5" key="1">
    <citation type="journal article" date="2016" name="DNA Res.">
        <title>The draft genome of MD-2 pineapple using hybrid error correction of long reads.</title>
        <authorList>
            <person name="Redwan R.M."/>
            <person name="Saidin A."/>
            <person name="Kumar S.V."/>
        </authorList>
    </citation>
    <scope>NUCLEOTIDE SEQUENCE [LARGE SCALE GENOMIC DNA]</scope>
    <source>
        <strain evidence="5">cv. MD2</strain>
        <tissue evidence="4">Leaf</tissue>
    </source>
</reference>
<feature type="domain" description="DUF4378" evidence="2">
    <location>
        <begin position="607"/>
        <end position="727"/>
    </location>
</feature>
<dbReference type="InterPro" id="IPR025486">
    <property type="entry name" value="DUF4378"/>
</dbReference>
<dbReference type="Pfam" id="PF14383">
    <property type="entry name" value="VARLMGL"/>
    <property type="match status" value="1"/>
</dbReference>
<protein>
    <recommendedName>
        <fullName evidence="6">Protein LONGIFOLIA 1</fullName>
    </recommendedName>
</protein>
<accession>A0A199W344</accession>
<feature type="compositionally biased region" description="Basic and acidic residues" evidence="1">
    <location>
        <begin position="174"/>
        <end position="197"/>
    </location>
</feature>
<dbReference type="InterPro" id="IPR032795">
    <property type="entry name" value="DUF3741-assoc"/>
</dbReference>
<feature type="compositionally biased region" description="Low complexity" evidence="1">
    <location>
        <begin position="343"/>
        <end position="374"/>
    </location>
</feature>
<dbReference type="STRING" id="4615.A0A199W344"/>
<evidence type="ECO:0000259" key="2">
    <source>
        <dbReference type="Pfam" id="PF14309"/>
    </source>
</evidence>
<evidence type="ECO:0000256" key="1">
    <source>
        <dbReference type="SAM" id="MobiDB-lite"/>
    </source>
</evidence>
<sequence length="752" mass="82116">MTRGGAGAAGDDDNLEARIEKQMGCMTGFLHLIDRHHILSGKRLFPSAVGFLISPLLDLGFLCRALIWVVSWISNGGFFFGGLKIPGPTSPSERCDCPSSPESRPPPSSPARLSAFEFEGTKTPWKLREAPRFSLDSRLRSDSGGEGRLRRSPSVVARLMGLDALPPSAAAESKPPELRRSVSESRVPRDPAHRRFLDAGFPKKHFPDKPIPGEARVTRDAKKPLPLPHSQKLPPPPSIQRKSFFDAEDIFPEPKRSSGGSTALCGEIERRLRMRGIDEPAKDLESLKQILEALQLKGLLHPSSPSHHSRNLIFDPNPNLNLRRAPIVLMKPSPKTPPPPQTARSGAARRGGAAPASPRRNRAASPPSSPSSPSTRRRSHINAEPSRNSQPQRGVSAAHSPRRVGSDPTTVRSPRNRKPSINRIRSPAEDDTAVSTTTPSHELNLQESTDGGDALQRSREGEEYNNGSGRSLLERCDKLLSSIAAIATTAGADQATAAAEQQQQRSPVSVLDASSCFLGVGEGSPSPSPSPSPSLVSATAKRAIDFVRDKLAPYWEEDQWSRETQTVGSDPGEGGVESDDQEDYIYVAEIVRASDRLRGPSDAYTLLEKRRQWPPSTRPRRRLLFDAVAEILDRMRRRHASPWDAFARAGAPLPPSAPRSLVRHVWGEVRRMREPVAAAGGGEDVDEVACGAIRRDVADDVAWARPSAELSDAVLRIERLIFKDLVADTIRCLADVASLPRAHLPRRRLVFP</sequence>
<dbReference type="EMBL" id="LSRQ01000356">
    <property type="protein sequence ID" value="OAY83320.1"/>
    <property type="molecule type" value="Genomic_DNA"/>
</dbReference>
<dbReference type="AlphaFoldDB" id="A0A199W344"/>
<organism evidence="4 5">
    <name type="scientific">Ananas comosus</name>
    <name type="common">Pineapple</name>
    <name type="synonym">Ananas ananas</name>
    <dbReference type="NCBI Taxonomy" id="4615"/>
    <lineage>
        <taxon>Eukaryota</taxon>
        <taxon>Viridiplantae</taxon>
        <taxon>Streptophyta</taxon>
        <taxon>Embryophyta</taxon>
        <taxon>Tracheophyta</taxon>
        <taxon>Spermatophyta</taxon>
        <taxon>Magnoliopsida</taxon>
        <taxon>Liliopsida</taxon>
        <taxon>Poales</taxon>
        <taxon>Bromeliaceae</taxon>
        <taxon>Bromelioideae</taxon>
        <taxon>Ananas</taxon>
    </lineage>
</organism>
<feature type="region of interest" description="Disordered" evidence="1">
    <location>
        <begin position="329"/>
        <end position="469"/>
    </location>
</feature>
<dbReference type="Pfam" id="PF14309">
    <property type="entry name" value="DUF4378"/>
    <property type="match status" value="1"/>
</dbReference>
<evidence type="ECO:0000259" key="3">
    <source>
        <dbReference type="Pfam" id="PF14383"/>
    </source>
</evidence>
<evidence type="ECO:0000313" key="4">
    <source>
        <dbReference type="EMBL" id="OAY83320.1"/>
    </source>
</evidence>